<dbReference type="GO" id="GO:0005243">
    <property type="term" value="F:gap junction channel activity"/>
    <property type="evidence" value="ECO:0007669"/>
    <property type="project" value="TreeGrafter"/>
</dbReference>
<evidence type="ECO:0000256" key="9">
    <source>
        <dbReference type="ARBA" id="ARBA00023065"/>
    </source>
</evidence>
<dbReference type="Proteomes" id="UP000835052">
    <property type="component" value="Unassembled WGS sequence"/>
</dbReference>
<evidence type="ECO:0000256" key="7">
    <source>
        <dbReference type="ARBA" id="ARBA00022949"/>
    </source>
</evidence>
<evidence type="ECO:0000256" key="8">
    <source>
        <dbReference type="ARBA" id="ARBA00022989"/>
    </source>
</evidence>
<keyword evidence="6" id="KW-0303">Gap junction</keyword>
<gene>
    <name evidence="12" type="primary">inx</name>
    <name evidence="14" type="ORF">CAUJ_LOCUS13097</name>
</gene>
<dbReference type="Pfam" id="PF00876">
    <property type="entry name" value="Innexin"/>
    <property type="match status" value="1"/>
</dbReference>
<accession>A0A8S1HRR9</accession>
<feature type="transmembrane region" description="Helical" evidence="12">
    <location>
        <begin position="221"/>
        <end position="244"/>
    </location>
</feature>
<reference evidence="14" key="1">
    <citation type="submission" date="2020-10" db="EMBL/GenBank/DDBJ databases">
        <authorList>
            <person name="Kikuchi T."/>
        </authorList>
    </citation>
    <scope>NUCLEOTIDE SEQUENCE</scope>
    <source>
        <strain evidence="14">NKZ352</strain>
    </source>
</reference>
<evidence type="ECO:0000256" key="6">
    <source>
        <dbReference type="ARBA" id="ARBA00022868"/>
    </source>
</evidence>
<dbReference type="GO" id="GO:0034220">
    <property type="term" value="P:monoatomic ion transmembrane transport"/>
    <property type="evidence" value="ECO:0007669"/>
    <property type="project" value="UniProtKB-KW"/>
</dbReference>
<sequence>MEGHQVPTTVKSEGNKGGGSRVATASGVPRMVFAEIVGTLSFLQPQADDDISDRLHYYYTTTFLLLTAVLISLKMFGGRPIECWLPAEYKSSWEDYTEMYCWARNTYFAAFDDELPEVSRRENTMVSYYQWVPFFLVVVAFMFYSPCLLWRLLYDKSGIRLKDIMGFANDKSNVQPAQRRANINGLAAHLSSIFKHRFRFGSKHPYHHKIFKFLNLRFYEAYLTFLYLGIKFLFLINVLLQMFLLSRFLEMNSRGFYGYGLFFDLVTGKGWKESPNFPVVTYCDMQIRILGQIFFMLWLWYSLLAVVSFCSIISWIFSSLPFEQRKKFVARRLELADVSFKKGNFVNELEEFVRDYVKMDGVFVLKMITIHSGVLICTEVVDTMWDQFLAEQGHEVITQLLDEGKEGDERAPSGLSIDNYKRKTSVLVPLVSREDLSQPPVDQYLRPPSSRLQ</sequence>
<evidence type="ECO:0000256" key="4">
    <source>
        <dbReference type="ARBA" id="ARBA00022475"/>
    </source>
</evidence>
<keyword evidence="15" id="KW-1185">Reference proteome</keyword>
<feature type="compositionally biased region" description="Polar residues" evidence="13">
    <location>
        <begin position="1"/>
        <end position="12"/>
    </location>
</feature>
<evidence type="ECO:0000256" key="5">
    <source>
        <dbReference type="ARBA" id="ARBA00022692"/>
    </source>
</evidence>
<feature type="transmembrane region" description="Helical" evidence="12">
    <location>
        <begin position="57"/>
        <end position="76"/>
    </location>
</feature>
<keyword evidence="7" id="KW-0965">Cell junction</keyword>
<comment type="similarity">
    <text evidence="12">Belongs to the pannexin family.</text>
</comment>
<proteinExistence type="inferred from homology"/>
<evidence type="ECO:0000256" key="2">
    <source>
        <dbReference type="ARBA" id="ARBA00004651"/>
    </source>
</evidence>
<keyword evidence="10 12" id="KW-0472">Membrane</keyword>
<name>A0A8S1HRR9_9PELO</name>
<dbReference type="OrthoDB" id="5867527at2759"/>
<keyword evidence="4" id="KW-1003">Cell membrane</keyword>
<evidence type="ECO:0000256" key="13">
    <source>
        <dbReference type="SAM" id="MobiDB-lite"/>
    </source>
</evidence>
<comment type="subcellular location">
    <subcellularLocation>
        <location evidence="1">Cell junction</location>
        <location evidence="1">Gap junction</location>
    </subcellularLocation>
    <subcellularLocation>
        <location evidence="2 12">Cell membrane</location>
        <topology evidence="2 12">Multi-pass membrane protein</topology>
    </subcellularLocation>
</comment>
<dbReference type="AlphaFoldDB" id="A0A8S1HRR9"/>
<dbReference type="PANTHER" id="PTHR11893:SF44">
    <property type="entry name" value="INNEXIN"/>
    <property type="match status" value="1"/>
</dbReference>
<comment type="function">
    <text evidence="12">Structural component of the gap junctions.</text>
</comment>
<dbReference type="EMBL" id="CAJGYM010000087">
    <property type="protein sequence ID" value="CAD6197188.1"/>
    <property type="molecule type" value="Genomic_DNA"/>
</dbReference>
<keyword evidence="5 12" id="KW-0812">Transmembrane</keyword>
<dbReference type="GO" id="GO:0005921">
    <property type="term" value="C:gap junction"/>
    <property type="evidence" value="ECO:0007669"/>
    <property type="project" value="UniProtKB-SubCell"/>
</dbReference>
<evidence type="ECO:0000256" key="3">
    <source>
        <dbReference type="ARBA" id="ARBA00022448"/>
    </source>
</evidence>
<feature type="region of interest" description="Disordered" evidence="13">
    <location>
        <begin position="1"/>
        <end position="23"/>
    </location>
</feature>
<evidence type="ECO:0000256" key="10">
    <source>
        <dbReference type="ARBA" id="ARBA00023136"/>
    </source>
</evidence>
<dbReference type="GO" id="GO:0005886">
    <property type="term" value="C:plasma membrane"/>
    <property type="evidence" value="ECO:0007669"/>
    <property type="project" value="UniProtKB-SubCell"/>
</dbReference>
<dbReference type="PROSITE" id="PS51013">
    <property type="entry name" value="PANNEXIN"/>
    <property type="match status" value="1"/>
</dbReference>
<feature type="transmembrane region" description="Helical" evidence="12">
    <location>
        <begin position="131"/>
        <end position="153"/>
    </location>
</feature>
<dbReference type="PANTHER" id="PTHR11893">
    <property type="entry name" value="INNEXIN"/>
    <property type="match status" value="1"/>
</dbReference>
<evidence type="ECO:0000256" key="11">
    <source>
        <dbReference type="ARBA" id="ARBA00023303"/>
    </source>
</evidence>
<organism evidence="14 15">
    <name type="scientific">Caenorhabditis auriculariae</name>
    <dbReference type="NCBI Taxonomy" id="2777116"/>
    <lineage>
        <taxon>Eukaryota</taxon>
        <taxon>Metazoa</taxon>
        <taxon>Ecdysozoa</taxon>
        <taxon>Nematoda</taxon>
        <taxon>Chromadorea</taxon>
        <taxon>Rhabditida</taxon>
        <taxon>Rhabditina</taxon>
        <taxon>Rhabditomorpha</taxon>
        <taxon>Rhabditoidea</taxon>
        <taxon>Rhabditidae</taxon>
        <taxon>Peloderinae</taxon>
        <taxon>Caenorhabditis</taxon>
    </lineage>
</organism>
<keyword evidence="11 12" id="KW-0407">Ion channel</keyword>
<keyword evidence="8 12" id="KW-1133">Transmembrane helix</keyword>
<feature type="transmembrane region" description="Helical" evidence="12">
    <location>
        <begin position="298"/>
        <end position="322"/>
    </location>
</feature>
<comment type="caution">
    <text evidence="14">The sequence shown here is derived from an EMBL/GenBank/DDBJ whole genome shotgun (WGS) entry which is preliminary data.</text>
</comment>
<evidence type="ECO:0000256" key="1">
    <source>
        <dbReference type="ARBA" id="ARBA00004610"/>
    </source>
</evidence>
<evidence type="ECO:0000313" key="15">
    <source>
        <dbReference type="Proteomes" id="UP000835052"/>
    </source>
</evidence>
<keyword evidence="3 12" id="KW-0813">Transport</keyword>
<evidence type="ECO:0000313" key="14">
    <source>
        <dbReference type="EMBL" id="CAD6197188.1"/>
    </source>
</evidence>
<dbReference type="InterPro" id="IPR000990">
    <property type="entry name" value="Innexin"/>
</dbReference>
<keyword evidence="9 12" id="KW-0406">Ion transport</keyword>
<dbReference type="PRINTS" id="PR01262">
    <property type="entry name" value="INNEXIN"/>
</dbReference>
<evidence type="ECO:0000256" key="12">
    <source>
        <dbReference type="RuleBase" id="RU010713"/>
    </source>
</evidence>
<protein>
    <recommendedName>
        <fullName evidence="12">Innexin</fullName>
    </recommendedName>
</protein>